<dbReference type="PANTHER" id="PTHR48081">
    <property type="entry name" value="AB HYDROLASE SUPERFAMILY PROTEIN C4A8.06C"/>
    <property type="match status" value="1"/>
</dbReference>
<dbReference type="SUPFAM" id="SSF53474">
    <property type="entry name" value="alpha/beta-Hydrolases"/>
    <property type="match status" value="1"/>
</dbReference>
<feature type="active site" evidence="3">
    <location>
        <position position="262"/>
    </location>
</feature>
<keyword evidence="5" id="KW-1185">Reference proteome</keyword>
<dbReference type="GO" id="GO:0019441">
    <property type="term" value="P:L-tryptophan catabolic process to kynurenine"/>
    <property type="evidence" value="ECO:0007669"/>
    <property type="project" value="UniProtKB-UniRule"/>
</dbReference>
<accession>A0A7U2I1C5</accession>
<dbReference type="VEuPathDB" id="FungiDB:JI435_309200"/>
<dbReference type="Proteomes" id="UP000663193">
    <property type="component" value="Chromosome 10"/>
</dbReference>
<proteinExistence type="inferred from homology"/>
<evidence type="ECO:0000256" key="1">
    <source>
        <dbReference type="ARBA" id="ARBA00022801"/>
    </source>
</evidence>
<feature type="active site" description="Nucleophile" evidence="3">
    <location>
        <position position="165"/>
    </location>
</feature>
<comment type="similarity">
    <text evidence="3">Belongs to the kynurenine formamidase family.</text>
</comment>
<dbReference type="UniPathway" id="UPA00333">
    <property type="reaction ID" value="UER00454"/>
</dbReference>
<comment type="function">
    <text evidence="3">Catalyzes the hydrolysis of N-formyl-L-kynurenine to L-kynurenine, the second step in the kynurenine pathway of tryptophan degradation. Kynurenine may be further oxidized to nicotinic acid, NAD(H) and NADP(H). Required for elimination of toxic metabolites.</text>
</comment>
<evidence type="ECO:0000313" key="5">
    <source>
        <dbReference type="Proteomes" id="UP000663193"/>
    </source>
</evidence>
<protein>
    <recommendedName>
        <fullName evidence="3">Kynurenine formamidase</fullName>
        <shortName evidence="3">KFA</shortName>
        <shortName evidence="3">KFase</shortName>
        <ecNumber evidence="3">3.5.1.9</ecNumber>
    </recommendedName>
    <alternativeName>
        <fullName evidence="3">Arylformamidase</fullName>
    </alternativeName>
    <alternativeName>
        <fullName evidence="3">N-formylkynurenine formamidase</fullName>
        <shortName evidence="3">FKF</shortName>
    </alternativeName>
</protein>
<dbReference type="AlphaFoldDB" id="A0A7U2I1C5"/>
<dbReference type="EMBL" id="CP069032">
    <property type="protein sequence ID" value="QRC99675.1"/>
    <property type="molecule type" value="Genomic_DNA"/>
</dbReference>
<gene>
    <name evidence="4" type="ORF">JI435_309200</name>
</gene>
<comment type="subunit">
    <text evidence="3">Homodimer.</text>
</comment>
<dbReference type="OrthoDB" id="420264at2759"/>
<name>A0A7U2I1C5_PHANO</name>
<evidence type="ECO:0000256" key="3">
    <source>
        <dbReference type="HAMAP-Rule" id="MF_03014"/>
    </source>
</evidence>
<feature type="active site" evidence="3">
    <location>
        <position position="311"/>
    </location>
</feature>
<dbReference type="Gene3D" id="3.40.50.1820">
    <property type="entry name" value="alpha/beta hydrolase"/>
    <property type="match status" value="1"/>
</dbReference>
<dbReference type="EC" id="3.5.1.9" evidence="3"/>
<feature type="short sequence motif" description="HGGXW" evidence="3">
    <location>
        <begin position="75"/>
        <end position="79"/>
    </location>
</feature>
<dbReference type="InterPro" id="IPR029058">
    <property type="entry name" value="AB_hydrolase_fold"/>
</dbReference>
<dbReference type="PANTHER" id="PTHR48081:SF33">
    <property type="entry name" value="KYNURENINE FORMAMIDASE"/>
    <property type="match status" value="1"/>
</dbReference>
<evidence type="ECO:0000313" key="4">
    <source>
        <dbReference type="EMBL" id="QRC99675.1"/>
    </source>
</evidence>
<comment type="pathway">
    <text evidence="3">Amino-acid degradation; L-tryptophan degradation via kynurenine pathway; L-kynurenine from L-tryptophan: step 2/2.</text>
</comment>
<dbReference type="InterPro" id="IPR050300">
    <property type="entry name" value="GDXG_lipolytic_enzyme"/>
</dbReference>
<sequence>MQEDSLGISYPAKQNIPVVIPTSSRNMAATSYPKHTTSIPYAGESSSPLQTLDIWLPRPLEQSDADKSLWIVFIHGGAWRDPLQTAANANATIKHLSSNPPSNLAGIASLNYRLSPYPSHPTHPSDPSDPDRNVAHPAHIEDLAAAVSFLQREHGMKRWIGLGHSCGATMLCHYVSGMTGDIGLGPEGLILIAGIYNIPLLLRNHLPPAVPENVAVIYSTLISGAFGTDSSVYQGVSPVAGRYGKDVWKGGKLVVLAHSYEDELVERAQRDVMCVAFDREGWSIVMEDGDEEANIVTGRRVLEVRDIKGTHNFVWEDGEQSAKLILDALQRLT</sequence>
<keyword evidence="2 3" id="KW-0823">Tryptophan catabolism</keyword>
<keyword evidence="1 3" id="KW-0378">Hydrolase</keyword>
<comment type="domain">
    <text evidence="3">The main chain amide nitrogen atoms of the second glycine and its adjacent residue in the HGGXW motif define the oxyanion hole, and stabilize the oxyanion that forms during the nucleophilic attack by the catalytic serine during substrate cleavage.</text>
</comment>
<dbReference type="GO" id="GO:0034354">
    <property type="term" value="P:'de novo' NAD+ biosynthetic process from L-tryptophan"/>
    <property type="evidence" value="ECO:0007669"/>
    <property type="project" value="UniProtKB-UniRule"/>
</dbReference>
<organism evidence="4 5">
    <name type="scientific">Phaeosphaeria nodorum (strain SN15 / ATCC MYA-4574 / FGSC 10173)</name>
    <name type="common">Glume blotch fungus</name>
    <name type="synonym">Parastagonospora nodorum</name>
    <dbReference type="NCBI Taxonomy" id="321614"/>
    <lineage>
        <taxon>Eukaryota</taxon>
        <taxon>Fungi</taxon>
        <taxon>Dikarya</taxon>
        <taxon>Ascomycota</taxon>
        <taxon>Pezizomycotina</taxon>
        <taxon>Dothideomycetes</taxon>
        <taxon>Pleosporomycetidae</taxon>
        <taxon>Pleosporales</taxon>
        <taxon>Pleosporineae</taxon>
        <taxon>Phaeosphaeriaceae</taxon>
        <taxon>Parastagonospora</taxon>
    </lineage>
</organism>
<comment type="catalytic activity">
    <reaction evidence="3">
        <text>N-formyl-L-kynurenine + H2O = L-kynurenine + formate + H(+)</text>
        <dbReference type="Rhea" id="RHEA:13009"/>
        <dbReference type="ChEBI" id="CHEBI:15377"/>
        <dbReference type="ChEBI" id="CHEBI:15378"/>
        <dbReference type="ChEBI" id="CHEBI:15740"/>
        <dbReference type="ChEBI" id="CHEBI:57959"/>
        <dbReference type="ChEBI" id="CHEBI:58629"/>
        <dbReference type="EC" id="3.5.1.9"/>
    </reaction>
</comment>
<evidence type="ECO:0000256" key="2">
    <source>
        <dbReference type="ARBA" id="ARBA00023079"/>
    </source>
</evidence>
<dbReference type="GO" id="GO:0004061">
    <property type="term" value="F:arylformamidase activity"/>
    <property type="evidence" value="ECO:0007669"/>
    <property type="project" value="UniProtKB-UniRule"/>
</dbReference>
<dbReference type="HAMAP" id="MF_03014">
    <property type="entry name" value="KFase"/>
    <property type="match status" value="1"/>
</dbReference>
<dbReference type="InterPro" id="IPR027519">
    <property type="entry name" value="KFase_ver/fungi-typ"/>
</dbReference>
<reference evidence="5" key="1">
    <citation type="journal article" date="2021" name="BMC Genomics">
        <title>Chromosome-level genome assembly and manually-curated proteome of model necrotroph Parastagonospora nodorum Sn15 reveals a genome-wide trove of candidate effector homologs, and redundancy of virulence-related functions within an accessory chromosome.</title>
        <authorList>
            <person name="Bertazzoni S."/>
            <person name="Jones D.A.B."/>
            <person name="Phan H.T."/>
            <person name="Tan K.-C."/>
            <person name="Hane J.K."/>
        </authorList>
    </citation>
    <scope>NUCLEOTIDE SEQUENCE [LARGE SCALE GENOMIC DNA]</scope>
    <source>
        <strain evidence="5">SN15 / ATCC MYA-4574 / FGSC 10173)</strain>
    </source>
</reference>